<gene>
    <name evidence="2" type="ORF">J4215_03785</name>
</gene>
<dbReference type="Proteomes" id="UP000675968">
    <property type="component" value="Unassembled WGS sequence"/>
</dbReference>
<keyword evidence="1" id="KW-1133">Transmembrane helix</keyword>
<proteinExistence type="predicted"/>
<protein>
    <submittedName>
        <fullName evidence="2">Uncharacterized protein</fullName>
    </submittedName>
</protein>
<keyword evidence="1" id="KW-0472">Membrane</keyword>
<feature type="transmembrane region" description="Helical" evidence="1">
    <location>
        <begin position="247"/>
        <end position="265"/>
    </location>
</feature>
<dbReference type="AlphaFoldDB" id="A0A8T4LFK5"/>
<dbReference type="EMBL" id="JAGVWC010000010">
    <property type="protein sequence ID" value="MBS3061676.1"/>
    <property type="molecule type" value="Genomic_DNA"/>
</dbReference>
<name>A0A8T4LFK5_9ARCH</name>
<reference evidence="2" key="1">
    <citation type="submission" date="2021-03" db="EMBL/GenBank/DDBJ databases">
        <authorList>
            <person name="Jaffe A."/>
        </authorList>
    </citation>
    <scope>NUCLEOTIDE SEQUENCE</scope>
    <source>
        <strain evidence="2">RIFCSPLOWO2_01_FULL_AR10_48_17</strain>
    </source>
</reference>
<evidence type="ECO:0000313" key="3">
    <source>
        <dbReference type="Proteomes" id="UP000675968"/>
    </source>
</evidence>
<accession>A0A8T4LFK5</accession>
<keyword evidence="1" id="KW-0812">Transmembrane</keyword>
<evidence type="ECO:0000313" key="2">
    <source>
        <dbReference type="EMBL" id="MBS3061676.1"/>
    </source>
</evidence>
<comment type="caution">
    <text evidence="2">The sequence shown here is derived from an EMBL/GenBank/DDBJ whole genome shotgun (WGS) entry which is preliminary data.</text>
</comment>
<sequence length="283" mass="31422">MPGNATCKLLVLFFVLLATNAFADLAVSIQPADGNTLFYPNEVREYQVLVINTGNQAEIGTRFELNTSESLVLLEENKETDKIQFTLPEIKSRDQVTVPIRVKARDLPSDRAIISVNYGQTQFTGLSAVQHVVRQPGFQTHTSIQSTTIALNENNKIEVTARNDSNNPVANIVIRPALEPALQPLSPHVYTLDQLDENEAIPPQTFEFVPKGNVLGKFNAGVIIEFDDEQGHHVIDRRYIVSVEDRSISLLLALLLIGALAYIFFASKEKAKPASEPRKTEKK</sequence>
<evidence type="ECO:0000256" key="1">
    <source>
        <dbReference type="SAM" id="Phobius"/>
    </source>
</evidence>
<reference evidence="2" key="2">
    <citation type="submission" date="2021-05" db="EMBL/GenBank/DDBJ databases">
        <title>Protein family content uncovers lineage relationships and bacterial pathway maintenance mechanisms in DPANN archaea.</title>
        <authorList>
            <person name="Castelle C.J."/>
            <person name="Meheust R."/>
            <person name="Jaffe A.L."/>
            <person name="Seitz K."/>
            <person name="Gong X."/>
            <person name="Baker B.J."/>
            <person name="Banfield J.F."/>
        </authorList>
    </citation>
    <scope>NUCLEOTIDE SEQUENCE</scope>
    <source>
        <strain evidence="2">RIFCSPLOWO2_01_FULL_AR10_48_17</strain>
    </source>
</reference>
<organism evidence="2 3">
    <name type="scientific">Candidatus Iainarchaeum sp</name>
    <dbReference type="NCBI Taxonomy" id="3101447"/>
    <lineage>
        <taxon>Archaea</taxon>
        <taxon>Candidatus Iainarchaeota</taxon>
        <taxon>Candidatus Iainarchaeia</taxon>
        <taxon>Candidatus Iainarchaeales</taxon>
        <taxon>Candidatus Iainarchaeaceae</taxon>
        <taxon>Candidatus Iainarchaeum</taxon>
    </lineage>
</organism>